<organism evidence="2">
    <name type="scientific">uncultured Gemmatimonadota bacterium</name>
    <dbReference type="NCBI Taxonomy" id="203437"/>
    <lineage>
        <taxon>Bacteria</taxon>
        <taxon>Pseudomonadati</taxon>
        <taxon>Gemmatimonadota</taxon>
        <taxon>environmental samples</taxon>
    </lineage>
</organism>
<feature type="compositionally biased region" description="Basic residues" evidence="1">
    <location>
        <begin position="182"/>
        <end position="204"/>
    </location>
</feature>
<feature type="region of interest" description="Disordered" evidence="1">
    <location>
        <begin position="1"/>
        <end position="261"/>
    </location>
</feature>
<name>A0A6J4LEK0_9BACT</name>
<gene>
    <name evidence="2" type="ORF">AVDCRST_MAG89-2098</name>
</gene>
<proteinExistence type="predicted"/>
<dbReference type="EC" id="1.1.1.30" evidence="2"/>
<evidence type="ECO:0000256" key="1">
    <source>
        <dbReference type="SAM" id="MobiDB-lite"/>
    </source>
</evidence>
<evidence type="ECO:0000313" key="2">
    <source>
        <dbReference type="EMBL" id="CAA9330597.1"/>
    </source>
</evidence>
<protein>
    <submittedName>
        <fullName evidence="2">D-beta-hydroxybutyrate dehydrogenase</fullName>
        <ecNumber evidence="2">1.1.1.30</ecNumber>
    </submittedName>
</protein>
<keyword evidence="2" id="KW-0560">Oxidoreductase</keyword>
<dbReference type="AlphaFoldDB" id="A0A6J4LEK0"/>
<accession>A0A6J4LEK0</accession>
<sequence length="261" mass="28421">GGPCRDRPLPRGQARHRHRRRARHRCGDRGRAGAARRGSHADGARRGARGGARGCAARAARCARGGARVRRGGRGFGAGCVRARGRGGDPGQQRRPVRRHRVRGDAARGVGPHAGREPHRHLPLHPRGDRGDDGGALGAGGERRVHRGAARLPQDGGVHRGQARRRRPHARAGAGNGEAGHHRQRRLPRLHRHRHGRRRRRQPRARAGQDGRGGAEDDHPRQPDGPPDRPRRSRCRGRLALLPRRVRRHGPGAGGGGRRGL</sequence>
<feature type="compositionally biased region" description="Basic residues" evidence="1">
    <location>
        <begin position="161"/>
        <end position="170"/>
    </location>
</feature>
<dbReference type="EMBL" id="CADCTV010000443">
    <property type="protein sequence ID" value="CAA9330597.1"/>
    <property type="molecule type" value="Genomic_DNA"/>
</dbReference>
<feature type="compositionally biased region" description="Basic residues" evidence="1">
    <location>
        <begin position="13"/>
        <end position="24"/>
    </location>
</feature>
<reference evidence="2" key="1">
    <citation type="submission" date="2020-02" db="EMBL/GenBank/DDBJ databases">
        <authorList>
            <person name="Meier V. D."/>
        </authorList>
    </citation>
    <scope>NUCLEOTIDE SEQUENCE</scope>
    <source>
        <strain evidence="2">AVDCRST_MAG89</strain>
    </source>
</reference>
<feature type="compositionally biased region" description="Basic and acidic residues" evidence="1">
    <location>
        <begin position="207"/>
        <end position="230"/>
    </location>
</feature>
<feature type="compositionally biased region" description="Low complexity" evidence="1">
    <location>
        <begin position="54"/>
        <end position="66"/>
    </location>
</feature>
<feature type="non-terminal residue" evidence="2">
    <location>
        <position position="261"/>
    </location>
</feature>
<feature type="compositionally biased region" description="Gly residues" evidence="1">
    <location>
        <begin position="251"/>
        <end position="261"/>
    </location>
</feature>
<feature type="non-terminal residue" evidence="2">
    <location>
        <position position="1"/>
    </location>
</feature>
<dbReference type="GO" id="GO:0003858">
    <property type="term" value="F:3-hydroxybutyrate dehydrogenase activity"/>
    <property type="evidence" value="ECO:0007669"/>
    <property type="project" value="UniProtKB-EC"/>
</dbReference>